<dbReference type="PANTHER" id="PTHR31286:SF167">
    <property type="entry name" value="OS09G0268800 PROTEIN"/>
    <property type="match status" value="1"/>
</dbReference>
<organism evidence="3 4">
    <name type="scientific">Quercus suber</name>
    <name type="common">Cork oak</name>
    <dbReference type="NCBI Taxonomy" id="58331"/>
    <lineage>
        <taxon>Eukaryota</taxon>
        <taxon>Viridiplantae</taxon>
        <taxon>Streptophyta</taxon>
        <taxon>Embryophyta</taxon>
        <taxon>Tracheophyta</taxon>
        <taxon>Spermatophyta</taxon>
        <taxon>Magnoliopsida</taxon>
        <taxon>eudicotyledons</taxon>
        <taxon>Gunneridae</taxon>
        <taxon>Pentapetalae</taxon>
        <taxon>rosids</taxon>
        <taxon>fabids</taxon>
        <taxon>Fagales</taxon>
        <taxon>Fagaceae</taxon>
        <taxon>Quercus</taxon>
    </lineage>
</organism>
<evidence type="ECO:0000259" key="2">
    <source>
        <dbReference type="Pfam" id="PF14111"/>
    </source>
</evidence>
<gene>
    <name evidence="3" type="ORF">CFP56_032306</name>
</gene>
<feature type="compositionally biased region" description="Basic and acidic residues" evidence="1">
    <location>
        <begin position="161"/>
        <end position="171"/>
    </location>
</feature>
<name>A0AAW0JJT6_QUESU</name>
<sequence length="373" mass="41118">MDDVVCDKLDKMKLTTEEEETITITDEGRLEAIESCTLSLVGKFLTCKSFNKGAAKNTIRRAWGLNESMQILEVGPNLFQFKFQSEFDLDRILRGGPWSFDNQLLLLQRWKKGMTVGNIRFESASLWVQIWDAPFDMVSPQVAKEVGSRLGEVEEVEWKKRKDEISQKADSEEAAGNAAEKSPKQGGLGIPMNAAAMAASRGDVGSPREAGNPSSVINSEAVFPGTVAEITHTNKECIYSHANVKEANSVNVGTGKESKEYGQLSKDLIGEEGIVGANSMSTEDDLVDVTIQTQGPRLDMSTLSPDKNGPHFIKPKGSWTRINRMDLGLEGFSKAIMLPGLGKRESREAYEGQTLKKQHQISESKKYTHRSAL</sequence>
<comment type="caution">
    <text evidence="3">The sequence shown here is derived from an EMBL/GenBank/DDBJ whole genome shotgun (WGS) entry which is preliminary data.</text>
</comment>
<evidence type="ECO:0000256" key="1">
    <source>
        <dbReference type="SAM" id="MobiDB-lite"/>
    </source>
</evidence>
<feature type="region of interest" description="Disordered" evidence="1">
    <location>
        <begin position="161"/>
        <end position="190"/>
    </location>
</feature>
<dbReference type="EMBL" id="PKMF04000548">
    <property type="protein sequence ID" value="KAK7826371.1"/>
    <property type="molecule type" value="Genomic_DNA"/>
</dbReference>
<reference evidence="3 4" key="1">
    <citation type="journal article" date="2018" name="Sci. Data">
        <title>The draft genome sequence of cork oak.</title>
        <authorList>
            <person name="Ramos A.M."/>
            <person name="Usie A."/>
            <person name="Barbosa P."/>
            <person name="Barros P.M."/>
            <person name="Capote T."/>
            <person name="Chaves I."/>
            <person name="Simoes F."/>
            <person name="Abreu I."/>
            <person name="Carrasquinho I."/>
            <person name="Faro C."/>
            <person name="Guimaraes J.B."/>
            <person name="Mendonca D."/>
            <person name="Nobrega F."/>
            <person name="Rodrigues L."/>
            <person name="Saibo N.J.M."/>
            <person name="Varela M.C."/>
            <person name="Egas C."/>
            <person name="Matos J."/>
            <person name="Miguel C.M."/>
            <person name="Oliveira M.M."/>
            <person name="Ricardo C.P."/>
            <person name="Goncalves S."/>
        </authorList>
    </citation>
    <scope>NUCLEOTIDE SEQUENCE [LARGE SCALE GENOMIC DNA]</scope>
    <source>
        <strain evidence="4">cv. HL8</strain>
    </source>
</reference>
<keyword evidence="4" id="KW-1185">Reference proteome</keyword>
<evidence type="ECO:0000313" key="4">
    <source>
        <dbReference type="Proteomes" id="UP000237347"/>
    </source>
</evidence>
<proteinExistence type="predicted"/>
<dbReference type="InterPro" id="IPR025558">
    <property type="entry name" value="DUF4283"/>
</dbReference>
<dbReference type="InterPro" id="IPR040256">
    <property type="entry name" value="At4g02000-like"/>
</dbReference>
<dbReference type="Pfam" id="PF14111">
    <property type="entry name" value="DUF4283"/>
    <property type="match status" value="1"/>
</dbReference>
<dbReference type="Proteomes" id="UP000237347">
    <property type="component" value="Unassembled WGS sequence"/>
</dbReference>
<protein>
    <recommendedName>
        <fullName evidence="2">DUF4283 domain-containing protein</fullName>
    </recommendedName>
</protein>
<evidence type="ECO:0000313" key="3">
    <source>
        <dbReference type="EMBL" id="KAK7826371.1"/>
    </source>
</evidence>
<accession>A0AAW0JJT6</accession>
<dbReference type="PANTHER" id="PTHR31286">
    <property type="entry name" value="GLYCINE-RICH CELL WALL STRUCTURAL PROTEIN 1.8-LIKE"/>
    <property type="match status" value="1"/>
</dbReference>
<dbReference type="AlphaFoldDB" id="A0AAW0JJT6"/>
<feature type="region of interest" description="Disordered" evidence="1">
    <location>
        <begin position="348"/>
        <end position="373"/>
    </location>
</feature>
<feature type="domain" description="DUF4283" evidence="2">
    <location>
        <begin position="33"/>
        <end position="114"/>
    </location>
</feature>